<dbReference type="Pfam" id="PF00881">
    <property type="entry name" value="Nitroreductase"/>
    <property type="match status" value="1"/>
</dbReference>
<dbReference type="PANTHER" id="PTHR43673:SF10">
    <property type="entry name" value="NADH DEHYDROGENASE_NAD(P)H NITROREDUCTASE XCC3605-RELATED"/>
    <property type="match status" value="1"/>
</dbReference>
<dbReference type="CDD" id="cd02138">
    <property type="entry name" value="TdsD-like"/>
    <property type="match status" value="1"/>
</dbReference>
<protein>
    <submittedName>
        <fullName evidence="5">Nitroreductase</fullName>
    </submittedName>
</protein>
<organism evidence="5 6">
    <name type="scientific">Candidatus Babela massiliensis</name>
    <dbReference type="NCBI Taxonomy" id="673862"/>
    <lineage>
        <taxon>Bacteria</taxon>
        <taxon>Candidatus Babelota</taxon>
        <taxon>Candidatus Babeliae</taxon>
        <taxon>Candidatus Babeliales</taxon>
        <taxon>Candidatus Babeliaceae</taxon>
        <taxon>Candidatus Babela</taxon>
    </lineage>
</organism>
<dbReference type="RefSeq" id="WP_023792282.1">
    <property type="nucleotide sequence ID" value="NC_023003.1"/>
</dbReference>
<dbReference type="AlphaFoldDB" id="V6DJL9"/>
<sequence length="231" mass="26798">MKALLIKNYIFFLILLLSLIFAIFCIKKLANFYQNKNHISNRKSEYPVLDVIINRWSSRAMSGQEISDQELMSLFEAAKWAPSPFNNQPWRFIYVKRDSLKWQDALSLLYPGNRLWSKDAAVLVLALSYKYSGPDKKLSRTHSFDTGGACQNLAIQGCYMGLVVHPVEGFDYEKTREFFKIDPNYDIEVMYVIGKPGNPESLPQNLRKLEQKSSRKTIAQFVFKDEFNDKI</sequence>
<dbReference type="GO" id="GO:0016491">
    <property type="term" value="F:oxidoreductase activity"/>
    <property type="evidence" value="ECO:0007669"/>
    <property type="project" value="UniProtKB-KW"/>
</dbReference>
<evidence type="ECO:0000313" key="6">
    <source>
        <dbReference type="Proteomes" id="UP000018769"/>
    </source>
</evidence>
<keyword evidence="2" id="KW-0560">Oxidoreductase</keyword>
<keyword evidence="3" id="KW-0472">Membrane</keyword>
<evidence type="ECO:0000256" key="2">
    <source>
        <dbReference type="ARBA" id="ARBA00023002"/>
    </source>
</evidence>
<feature type="transmembrane region" description="Helical" evidence="3">
    <location>
        <begin position="6"/>
        <end position="26"/>
    </location>
</feature>
<evidence type="ECO:0000256" key="3">
    <source>
        <dbReference type="SAM" id="Phobius"/>
    </source>
</evidence>
<dbReference type="Gene3D" id="3.40.109.10">
    <property type="entry name" value="NADH Oxidase"/>
    <property type="match status" value="1"/>
</dbReference>
<evidence type="ECO:0000259" key="4">
    <source>
        <dbReference type="Pfam" id="PF00881"/>
    </source>
</evidence>
<dbReference type="SUPFAM" id="SSF55469">
    <property type="entry name" value="FMN-dependent nitroreductase-like"/>
    <property type="match status" value="1"/>
</dbReference>
<dbReference type="STRING" id="673862.BABL1_gene_304"/>
<dbReference type="InterPro" id="IPR029479">
    <property type="entry name" value="Nitroreductase"/>
</dbReference>
<dbReference type="EMBL" id="HG793133">
    <property type="protein sequence ID" value="CDK30711.1"/>
    <property type="molecule type" value="Genomic_DNA"/>
</dbReference>
<evidence type="ECO:0000256" key="1">
    <source>
        <dbReference type="ARBA" id="ARBA00007118"/>
    </source>
</evidence>
<dbReference type="PANTHER" id="PTHR43673">
    <property type="entry name" value="NAD(P)H NITROREDUCTASE YDGI-RELATED"/>
    <property type="match status" value="1"/>
</dbReference>
<dbReference type="OrthoDB" id="9809288at2"/>
<dbReference type="KEGG" id="dpb:BABL1_gene_304"/>
<dbReference type="InterPro" id="IPR000415">
    <property type="entry name" value="Nitroreductase-like"/>
</dbReference>
<evidence type="ECO:0000313" key="5">
    <source>
        <dbReference type="EMBL" id="CDK30711.1"/>
    </source>
</evidence>
<accession>V6DJL9</accession>
<proteinExistence type="inferred from homology"/>
<comment type="similarity">
    <text evidence="1">Belongs to the nitroreductase family.</text>
</comment>
<keyword evidence="6" id="KW-1185">Reference proteome</keyword>
<dbReference type="Proteomes" id="UP000018769">
    <property type="component" value="Chromosome I"/>
</dbReference>
<name>V6DJL9_9BACT</name>
<dbReference type="HOGENOM" id="CLU_070764_6_0_7"/>
<keyword evidence="3" id="KW-1133">Transmembrane helix</keyword>
<reference evidence="5 6" key="1">
    <citation type="journal article" date="2015" name="Biol. Direct">
        <title>Babela massiliensis, a representative of a widespread bacterial phylum with unusual adaptations to parasitism in amoebae.</title>
        <authorList>
            <person name="Pagnier I."/>
            <person name="Yutin N."/>
            <person name="Croce O."/>
            <person name="Makarova K.S."/>
            <person name="Wolf Y.I."/>
            <person name="Benamar S."/>
            <person name="Raoult D."/>
            <person name="Koonin E.V."/>
            <person name="La Scola B."/>
        </authorList>
    </citation>
    <scope>NUCLEOTIDE SEQUENCE [LARGE SCALE GENOMIC DNA]</scope>
    <source>
        <strain evidence="6">BABL1</strain>
    </source>
</reference>
<feature type="domain" description="Nitroreductase" evidence="4">
    <location>
        <begin position="53"/>
        <end position="195"/>
    </location>
</feature>
<dbReference type="eggNOG" id="COG0778">
    <property type="taxonomic scope" value="Bacteria"/>
</dbReference>
<gene>
    <name evidence="5" type="ORF">BABL1_gene_304</name>
</gene>
<keyword evidence="3" id="KW-0812">Transmembrane</keyword>